<comment type="caution">
    <text evidence="2">The sequence shown here is derived from an EMBL/GenBank/DDBJ whole genome shotgun (WGS) entry which is preliminary data.</text>
</comment>
<dbReference type="AlphaFoldDB" id="A0A8E2RTF9"/>
<accession>A0A8E2RTF9</accession>
<protein>
    <submittedName>
        <fullName evidence="2">Uncharacterized protein</fullName>
    </submittedName>
</protein>
<name>A0A8E2RTF9_9BURK</name>
<evidence type="ECO:0000313" key="2">
    <source>
        <dbReference type="EMBL" id="PRF17502.1"/>
    </source>
</evidence>
<dbReference type="EMBL" id="PVFZ01000074">
    <property type="protein sequence ID" value="PRF17502.1"/>
    <property type="molecule type" value="Genomic_DNA"/>
</dbReference>
<sequence>MQCFAADNNDGGVVGAEWRGDEGGAMGAERAGGPGAGRYRADAVEAPVRHGCIPFVKRG</sequence>
<organism evidence="2 3">
    <name type="scientific">Burkholderia multivorans</name>
    <dbReference type="NCBI Taxonomy" id="87883"/>
    <lineage>
        <taxon>Bacteria</taxon>
        <taxon>Pseudomonadati</taxon>
        <taxon>Pseudomonadota</taxon>
        <taxon>Betaproteobacteria</taxon>
        <taxon>Burkholderiales</taxon>
        <taxon>Burkholderiaceae</taxon>
        <taxon>Burkholderia</taxon>
        <taxon>Burkholderia cepacia complex</taxon>
    </lineage>
</organism>
<gene>
    <name evidence="2" type="ORF">C6P98_28635</name>
</gene>
<reference evidence="2 3" key="1">
    <citation type="submission" date="2018-03" db="EMBL/GenBank/DDBJ databases">
        <authorList>
            <person name="Nguyen K."/>
            <person name="Fouts D."/>
            <person name="Sutton G."/>
        </authorList>
    </citation>
    <scope>NUCLEOTIDE SEQUENCE [LARGE SCALE GENOMIC DNA]</scope>
    <source>
        <strain evidence="2 3">AU17135</strain>
    </source>
</reference>
<proteinExistence type="predicted"/>
<evidence type="ECO:0000313" key="3">
    <source>
        <dbReference type="Proteomes" id="UP000237686"/>
    </source>
</evidence>
<feature type="compositionally biased region" description="Gly residues" evidence="1">
    <location>
        <begin position="23"/>
        <end position="36"/>
    </location>
</feature>
<feature type="region of interest" description="Disordered" evidence="1">
    <location>
        <begin position="1"/>
        <end position="36"/>
    </location>
</feature>
<dbReference type="Proteomes" id="UP000237686">
    <property type="component" value="Unassembled WGS sequence"/>
</dbReference>
<evidence type="ECO:0000256" key="1">
    <source>
        <dbReference type="SAM" id="MobiDB-lite"/>
    </source>
</evidence>